<protein>
    <submittedName>
        <fullName evidence="2">Uncharacterized protein</fullName>
    </submittedName>
</protein>
<sequence length="551" mass="62036">MQRQPTGEDLLSPLSSGRPATRTSVLHSKGLWSSGICLGCACGVFVATAIGALVWFAVHWTAEQQHDTSRTEKPFCCSSEAAKLFAVIDTQEGPCRDFFAYICKHALDDGFVHDDVANDMLADVHSSIIKGTQKYGSQAAAALHALFTSCIHEIWQQDRRARDAVAGVLEIVNYTKRMSGADLLRFALAAHKRYHLSFFFMIHRGPGSLARWIRFDRVALRVINYRSYCDAACSAVALSALNAHFGTNYTDEEIYKWEEKLPRAKAKSESASLEEISEAFGDLEAPKFKSTLLEFLIDTDQLKTLRVGSKTSLLADIRILSDPRNQPISLCYMLLVVALNTMRYIQMGNTVNSPTMLSEEICLTHAFRSTQLWRITYMAALATPAKDRQLHNIFETTRRRFVEHRHILRVVAAGRDTKHFRDLVRNMSLMLPGDLVFRDPAVPNMSTQGFVRNLFLALKFEFDAKKEKARQGAPWINDDSENRVVDRMFFVNETTLYVSSPGYGWLSSGTTDPLLADAAVIASRMAALLWTKVAEWKDWSRETKTALESHR</sequence>
<dbReference type="EMBL" id="JARKHS020009540">
    <property type="protein sequence ID" value="KAK8779695.1"/>
    <property type="molecule type" value="Genomic_DNA"/>
</dbReference>
<keyword evidence="1" id="KW-1133">Transmembrane helix</keyword>
<keyword evidence="1" id="KW-0812">Transmembrane</keyword>
<evidence type="ECO:0000313" key="2">
    <source>
        <dbReference type="EMBL" id="KAK8779695.1"/>
    </source>
</evidence>
<accession>A0AAQ4EYJ2</accession>
<dbReference type="Proteomes" id="UP001321473">
    <property type="component" value="Unassembled WGS sequence"/>
</dbReference>
<comment type="caution">
    <text evidence="2">The sequence shown here is derived from an EMBL/GenBank/DDBJ whole genome shotgun (WGS) entry which is preliminary data.</text>
</comment>
<evidence type="ECO:0000256" key="1">
    <source>
        <dbReference type="SAM" id="Phobius"/>
    </source>
</evidence>
<proteinExistence type="predicted"/>
<reference evidence="2 3" key="1">
    <citation type="journal article" date="2023" name="Arcadia Sci">
        <title>De novo assembly of a long-read Amblyomma americanum tick genome.</title>
        <authorList>
            <person name="Chou S."/>
            <person name="Poskanzer K.E."/>
            <person name="Rollins M."/>
            <person name="Thuy-Boun P.S."/>
        </authorList>
    </citation>
    <scope>NUCLEOTIDE SEQUENCE [LARGE SCALE GENOMIC DNA]</scope>
    <source>
        <strain evidence="2">F_SG_1</strain>
        <tissue evidence="2">Salivary glands</tissue>
    </source>
</reference>
<keyword evidence="3" id="KW-1185">Reference proteome</keyword>
<organism evidence="2 3">
    <name type="scientific">Amblyomma americanum</name>
    <name type="common">Lone star tick</name>
    <dbReference type="NCBI Taxonomy" id="6943"/>
    <lineage>
        <taxon>Eukaryota</taxon>
        <taxon>Metazoa</taxon>
        <taxon>Ecdysozoa</taxon>
        <taxon>Arthropoda</taxon>
        <taxon>Chelicerata</taxon>
        <taxon>Arachnida</taxon>
        <taxon>Acari</taxon>
        <taxon>Parasitiformes</taxon>
        <taxon>Ixodida</taxon>
        <taxon>Ixodoidea</taxon>
        <taxon>Ixodidae</taxon>
        <taxon>Amblyomminae</taxon>
        <taxon>Amblyomma</taxon>
    </lineage>
</organism>
<name>A0AAQ4EYJ2_AMBAM</name>
<evidence type="ECO:0000313" key="3">
    <source>
        <dbReference type="Proteomes" id="UP001321473"/>
    </source>
</evidence>
<dbReference type="AlphaFoldDB" id="A0AAQ4EYJ2"/>
<keyword evidence="1" id="KW-0472">Membrane</keyword>
<feature type="transmembrane region" description="Helical" evidence="1">
    <location>
        <begin position="31"/>
        <end position="58"/>
    </location>
</feature>
<gene>
    <name evidence="2" type="ORF">V5799_018968</name>
</gene>